<sequence>MPETEKQYQYPIKTVVVLVQENRSFDHVLGWMKKSHNPQIDGVSGNESNPLLTPSPESNRLYFGDQSGQVKEDPGHSFEDTYEQIFGVQWTESSPPSPNLPPTMEGFVQNAERKLKGMSSEVMNGYKPELLPVFKELVSEFAVCDRWFSSAPTLTQPNRLFVHSATSYGAVINDTKMMIEGYPQKTIFESLEQSGFSFGVYYQFPPSTLFFRNLRKLKYRKNFHQFDMNFKRHCEEGKLPNYVVIEQRYFGTKFLPANDDHPPHDVSEGQKFVKEVYEALRSSPQWNEILFIVVYDEHGGFYDHVPTPTIGVPNPDGIISPPPHNFGFDRLGVRVPAILISPWIDPGTVLHEAVGPSSTSQFEHSSIPATVKKIFNLEGFLTKRDAWAATFDCVLTRNSPRTDCPVTLPEPIKLVDREVGGDDEESKLSEFQAELVQLASILKGDHKREGSSHLHKLVENMVVREAAEYAGNALEEFMKSGEDEDSSSNSSEAHDESHITTNVGARIPIDPANKQRITDSIELDDYRLQKRKEFEDQIRRVRWDKSVWVKYAEWEESRKDFKRARSIWERALEVHHRDHTLWLKYAEFEMRSKSIDNARNVWNRDVTILPRVDQLWFKYINMEETLGNVTRARRVFERWMSWNPEHEAWLSFIRFEWRYAKFEMKNSEIRLARECFERAANKFVGDEEAGRLFMSFAEFEEKCRDVERARHLSLLALDHIPRERAGEEGLYDKFVAFEKRFGNSEQIEDAILRKKRFQYEEEVRMNPSNYDAWFNYIKFEENAGGKENVRNVYKRAIAQLPQLKRNAHFEIRQRNLQAARLILGEAIGRAPKVKIFEKYIEMELKLENIDRCRMLFEKYLAWSPQNCNGWIKFAEMENSLLETERTREIFELAIEQPALDLPEVLWKAYIDFEISKGEFGKTRALYERLLKRTKHFKVWLSYAKFEASAMEEGPKEEAKEQCIQRARGVFERALDYFVTEAPELREERAMLLEEWLKVERNAGAVGKVDLVSAKLPKKVKKRRRIEVEDDDGLGRYEEYMDYLFPEEALNKSLKMLEAAYHWKKQKLFQ</sequence>
<dbReference type="GO" id="GO:0042578">
    <property type="term" value="F:phosphoric ester hydrolase activity"/>
    <property type="evidence" value="ECO:0007669"/>
    <property type="project" value="UniProtKB-ARBA"/>
</dbReference>
<dbReference type="PANTHER" id="PTHR31956:SF28">
    <property type="entry name" value="NON-SPECIFIC PHOSPHOLIPASE C4-RELATED"/>
    <property type="match status" value="1"/>
</dbReference>
<reference evidence="11" key="1">
    <citation type="submission" date="2023-03" db="EMBL/GenBank/DDBJ databases">
        <authorList>
            <person name="Julca I."/>
        </authorList>
    </citation>
    <scope>NUCLEOTIDE SEQUENCE</scope>
</reference>
<evidence type="ECO:0000313" key="11">
    <source>
        <dbReference type="EMBL" id="CAI9103362.1"/>
    </source>
</evidence>
<dbReference type="Gene3D" id="3.40.720.10">
    <property type="entry name" value="Alkaline Phosphatase, subunit A"/>
    <property type="match status" value="2"/>
</dbReference>
<dbReference type="Pfam" id="PF23241">
    <property type="entry name" value="HAT_PRP39_C"/>
    <property type="match status" value="1"/>
</dbReference>
<gene>
    <name evidence="11" type="ORF">OLC1_LOCUS12555</name>
</gene>
<dbReference type="EMBL" id="OX459121">
    <property type="protein sequence ID" value="CAI9103362.1"/>
    <property type="molecule type" value="Genomic_DNA"/>
</dbReference>
<dbReference type="InterPro" id="IPR003107">
    <property type="entry name" value="HAT"/>
</dbReference>
<keyword evidence="3" id="KW-0507">mRNA processing</keyword>
<accession>A0AAV1D9M7</accession>
<dbReference type="Pfam" id="PF23240">
    <property type="entry name" value="HAT_PRP39_N"/>
    <property type="match status" value="1"/>
</dbReference>
<dbReference type="SUPFAM" id="SSF53649">
    <property type="entry name" value="Alkaline phosphatase-like"/>
    <property type="match status" value="1"/>
</dbReference>
<dbReference type="Proteomes" id="UP001161247">
    <property type="component" value="Chromosome 4"/>
</dbReference>
<dbReference type="FunFam" id="1.25.40.10:FF:000306">
    <property type="entry name" value="Cell cycle control protein cwf4"/>
    <property type="match status" value="1"/>
</dbReference>
<evidence type="ECO:0000256" key="6">
    <source>
        <dbReference type="ARBA" id="ARBA00022801"/>
    </source>
</evidence>
<evidence type="ECO:0000313" key="12">
    <source>
        <dbReference type="Proteomes" id="UP001161247"/>
    </source>
</evidence>
<evidence type="ECO:0000256" key="8">
    <source>
        <dbReference type="ARBA" id="ARBA00023242"/>
    </source>
</evidence>
<dbReference type="SMART" id="SM00386">
    <property type="entry name" value="HAT"/>
    <property type="match status" value="12"/>
</dbReference>
<protein>
    <submittedName>
        <fullName evidence="11">OLC1v1001827C1</fullName>
    </submittedName>
</protein>
<evidence type="ECO:0000256" key="4">
    <source>
        <dbReference type="ARBA" id="ARBA00022728"/>
    </source>
</evidence>
<keyword evidence="12" id="KW-1185">Reference proteome</keyword>
<feature type="region of interest" description="Disordered" evidence="10">
    <location>
        <begin position="37"/>
        <end position="76"/>
    </location>
</feature>
<dbReference type="GO" id="GO:0005681">
    <property type="term" value="C:spliceosomal complex"/>
    <property type="evidence" value="ECO:0007669"/>
    <property type="project" value="UniProtKB-KW"/>
</dbReference>
<evidence type="ECO:0000256" key="5">
    <source>
        <dbReference type="ARBA" id="ARBA00022737"/>
    </source>
</evidence>
<evidence type="ECO:0000256" key="9">
    <source>
        <dbReference type="ARBA" id="ARBA00037040"/>
    </source>
</evidence>
<keyword evidence="5" id="KW-0677">Repeat</keyword>
<dbReference type="PANTHER" id="PTHR31956">
    <property type="entry name" value="NON-SPECIFIC PHOSPHOLIPASE C4-RELATED"/>
    <property type="match status" value="1"/>
</dbReference>
<name>A0AAV1D9M7_OLDCO</name>
<feature type="compositionally biased region" description="Polar residues" evidence="10">
    <location>
        <begin position="45"/>
        <end position="58"/>
    </location>
</feature>
<evidence type="ECO:0000256" key="3">
    <source>
        <dbReference type="ARBA" id="ARBA00022664"/>
    </source>
</evidence>
<dbReference type="GO" id="GO:0006397">
    <property type="term" value="P:mRNA processing"/>
    <property type="evidence" value="ECO:0007669"/>
    <property type="project" value="UniProtKB-KW"/>
</dbReference>
<dbReference type="AlphaFoldDB" id="A0AAV1D9M7"/>
<dbReference type="InterPro" id="IPR017850">
    <property type="entry name" value="Alkaline_phosphatase_core_sf"/>
</dbReference>
<dbReference type="SUPFAM" id="SSF48452">
    <property type="entry name" value="TPR-like"/>
    <property type="match status" value="1"/>
</dbReference>
<evidence type="ECO:0000256" key="7">
    <source>
        <dbReference type="ARBA" id="ARBA00023187"/>
    </source>
</evidence>
<dbReference type="InterPro" id="IPR011990">
    <property type="entry name" value="TPR-like_helical_dom_sf"/>
</dbReference>
<evidence type="ECO:0000256" key="10">
    <source>
        <dbReference type="SAM" id="MobiDB-lite"/>
    </source>
</evidence>
<keyword evidence="6" id="KW-0378">Hydrolase</keyword>
<keyword evidence="8" id="KW-0539">Nucleus</keyword>
<dbReference type="GO" id="GO:0009395">
    <property type="term" value="P:phospholipid catabolic process"/>
    <property type="evidence" value="ECO:0007669"/>
    <property type="project" value="TreeGrafter"/>
</dbReference>
<proteinExistence type="inferred from homology"/>
<dbReference type="GO" id="GO:0008380">
    <property type="term" value="P:RNA splicing"/>
    <property type="evidence" value="ECO:0007669"/>
    <property type="project" value="UniProtKB-KW"/>
</dbReference>
<keyword evidence="4" id="KW-0747">Spliceosome</keyword>
<evidence type="ECO:0000256" key="2">
    <source>
        <dbReference type="ARBA" id="ARBA00009717"/>
    </source>
</evidence>
<dbReference type="Pfam" id="PF04185">
    <property type="entry name" value="Phosphoesterase"/>
    <property type="match status" value="1"/>
</dbReference>
<dbReference type="FunFam" id="3.40.720.10:FF:000011">
    <property type="entry name" value="Non-specific phospholipase C1"/>
    <property type="match status" value="1"/>
</dbReference>
<comment type="similarity">
    <text evidence="2">Belongs to the bacterial phospholipase C family.</text>
</comment>
<dbReference type="Gene3D" id="1.25.40.10">
    <property type="entry name" value="Tetratricopeptide repeat domain"/>
    <property type="match status" value="3"/>
</dbReference>
<comment type="subcellular location">
    <subcellularLocation>
        <location evidence="1">Nucleus</location>
    </subcellularLocation>
</comment>
<organism evidence="11 12">
    <name type="scientific">Oldenlandia corymbosa var. corymbosa</name>
    <dbReference type="NCBI Taxonomy" id="529605"/>
    <lineage>
        <taxon>Eukaryota</taxon>
        <taxon>Viridiplantae</taxon>
        <taxon>Streptophyta</taxon>
        <taxon>Embryophyta</taxon>
        <taxon>Tracheophyta</taxon>
        <taxon>Spermatophyta</taxon>
        <taxon>Magnoliopsida</taxon>
        <taxon>eudicotyledons</taxon>
        <taxon>Gunneridae</taxon>
        <taxon>Pentapetalae</taxon>
        <taxon>asterids</taxon>
        <taxon>lamiids</taxon>
        <taxon>Gentianales</taxon>
        <taxon>Rubiaceae</taxon>
        <taxon>Rubioideae</taxon>
        <taxon>Spermacoceae</taxon>
        <taxon>Hedyotis-Oldenlandia complex</taxon>
        <taxon>Oldenlandia</taxon>
    </lineage>
</organism>
<dbReference type="InterPro" id="IPR059164">
    <property type="entry name" value="HAT_PRP39_C"/>
</dbReference>
<evidence type="ECO:0000256" key="1">
    <source>
        <dbReference type="ARBA" id="ARBA00004123"/>
    </source>
</evidence>
<comment type="function">
    <text evidence="9">Involved in pre-mRNA splicing and cell cycle progression. Required for the spliceosome assembly and initiation of the DNA replication.</text>
</comment>
<feature type="region of interest" description="Disordered" evidence="10">
    <location>
        <begin position="480"/>
        <end position="503"/>
    </location>
</feature>
<dbReference type="InterPro" id="IPR007312">
    <property type="entry name" value="Phosphoesterase"/>
</dbReference>
<keyword evidence="7" id="KW-0508">mRNA splicing</keyword>